<sequence length="56" mass="6593">MPFQIPPQKKKLRKGRGLSSSRIQMKLLDILYTQTHLPRGMTGRTNSTYEEIYLRN</sequence>
<dbReference type="AlphaFoldDB" id="A0A8B9NQQ1"/>
<dbReference type="Proteomes" id="UP000694541">
    <property type="component" value="Unplaced"/>
</dbReference>
<protein>
    <submittedName>
        <fullName evidence="1">Uncharacterized protein</fullName>
    </submittedName>
</protein>
<name>A0A8B9NQQ1_9AVES</name>
<reference evidence="1" key="1">
    <citation type="submission" date="2025-08" db="UniProtKB">
        <authorList>
            <consortium name="Ensembl"/>
        </authorList>
    </citation>
    <scope>IDENTIFICATION</scope>
</reference>
<evidence type="ECO:0000313" key="2">
    <source>
        <dbReference type="Proteomes" id="UP000694541"/>
    </source>
</evidence>
<dbReference type="Ensembl" id="ENSANIT00000027880.1">
    <property type="protein sequence ID" value="ENSANIP00000026986.1"/>
    <property type="gene ID" value="ENSANIG00000018072.1"/>
</dbReference>
<keyword evidence="2" id="KW-1185">Reference proteome</keyword>
<organism evidence="1 2">
    <name type="scientific">Accipiter nisus</name>
    <name type="common">Eurasian sparrowhawk</name>
    <dbReference type="NCBI Taxonomy" id="211598"/>
    <lineage>
        <taxon>Eukaryota</taxon>
        <taxon>Metazoa</taxon>
        <taxon>Chordata</taxon>
        <taxon>Craniata</taxon>
        <taxon>Vertebrata</taxon>
        <taxon>Euteleostomi</taxon>
        <taxon>Archelosauria</taxon>
        <taxon>Archosauria</taxon>
        <taxon>Dinosauria</taxon>
        <taxon>Saurischia</taxon>
        <taxon>Theropoda</taxon>
        <taxon>Coelurosauria</taxon>
        <taxon>Aves</taxon>
        <taxon>Neognathae</taxon>
        <taxon>Neoaves</taxon>
        <taxon>Telluraves</taxon>
        <taxon>Accipitrimorphae</taxon>
        <taxon>Accipitriformes</taxon>
        <taxon>Accipitridae</taxon>
        <taxon>Accipitrinae</taxon>
        <taxon>Accipiter</taxon>
    </lineage>
</organism>
<accession>A0A8B9NQQ1</accession>
<proteinExistence type="predicted"/>
<evidence type="ECO:0000313" key="1">
    <source>
        <dbReference type="Ensembl" id="ENSANIP00000026986.1"/>
    </source>
</evidence>
<reference evidence="1" key="2">
    <citation type="submission" date="2025-09" db="UniProtKB">
        <authorList>
            <consortium name="Ensembl"/>
        </authorList>
    </citation>
    <scope>IDENTIFICATION</scope>
</reference>